<proteinExistence type="predicted"/>
<keyword evidence="1" id="KW-0805">Transcription regulation</keyword>
<evidence type="ECO:0000313" key="6">
    <source>
        <dbReference type="EMBL" id="MFC5668960.1"/>
    </source>
</evidence>
<comment type="caution">
    <text evidence="6">The sequence shown here is derived from an EMBL/GenBank/DDBJ whole genome shotgun (WGS) entry which is preliminary data.</text>
</comment>
<evidence type="ECO:0000256" key="4">
    <source>
        <dbReference type="PROSITE-ProRule" id="PRU00335"/>
    </source>
</evidence>
<dbReference type="Pfam" id="PF00440">
    <property type="entry name" value="TetR_N"/>
    <property type="match status" value="1"/>
</dbReference>
<keyword evidence="7" id="KW-1185">Reference proteome</keyword>
<evidence type="ECO:0000256" key="2">
    <source>
        <dbReference type="ARBA" id="ARBA00023125"/>
    </source>
</evidence>
<dbReference type="Gene3D" id="1.10.357.10">
    <property type="entry name" value="Tetracycline Repressor, domain 2"/>
    <property type="match status" value="1"/>
</dbReference>
<gene>
    <name evidence="6" type="ORF">ACFP2V_02150</name>
</gene>
<dbReference type="EMBL" id="JBHSPC010000007">
    <property type="protein sequence ID" value="MFC5668960.1"/>
    <property type="molecule type" value="Genomic_DNA"/>
</dbReference>
<dbReference type="RefSeq" id="WP_381204553.1">
    <property type="nucleotide sequence ID" value="NZ_JBHSPC010000007.1"/>
</dbReference>
<dbReference type="Proteomes" id="UP001596183">
    <property type="component" value="Unassembled WGS sequence"/>
</dbReference>
<organism evidence="6 7">
    <name type="scientific">Streptomyces incanus</name>
    <dbReference type="NCBI Taxonomy" id="887453"/>
    <lineage>
        <taxon>Bacteria</taxon>
        <taxon>Bacillati</taxon>
        <taxon>Actinomycetota</taxon>
        <taxon>Actinomycetes</taxon>
        <taxon>Kitasatosporales</taxon>
        <taxon>Streptomycetaceae</taxon>
        <taxon>Streptomyces</taxon>
    </lineage>
</organism>
<feature type="DNA-binding region" description="H-T-H motif" evidence="4">
    <location>
        <begin position="104"/>
        <end position="123"/>
    </location>
</feature>
<name>A0ABW0XGH0_9ACTN</name>
<accession>A0ABW0XGH0</accession>
<dbReference type="InterPro" id="IPR001647">
    <property type="entry name" value="HTH_TetR"/>
</dbReference>
<dbReference type="SUPFAM" id="SSF48498">
    <property type="entry name" value="Tetracyclin repressor-like, C-terminal domain"/>
    <property type="match status" value="1"/>
</dbReference>
<keyword evidence="2 4" id="KW-0238">DNA-binding</keyword>
<dbReference type="PANTHER" id="PTHR30055:SF234">
    <property type="entry name" value="HTH-TYPE TRANSCRIPTIONAL REGULATOR BETI"/>
    <property type="match status" value="1"/>
</dbReference>
<dbReference type="InterPro" id="IPR009057">
    <property type="entry name" value="Homeodomain-like_sf"/>
</dbReference>
<dbReference type="PANTHER" id="PTHR30055">
    <property type="entry name" value="HTH-TYPE TRANSCRIPTIONAL REGULATOR RUTR"/>
    <property type="match status" value="1"/>
</dbReference>
<keyword evidence="3" id="KW-0804">Transcription</keyword>
<feature type="domain" description="HTH tetR-type" evidence="5">
    <location>
        <begin position="81"/>
        <end position="141"/>
    </location>
</feature>
<reference evidence="7" key="1">
    <citation type="journal article" date="2019" name="Int. J. Syst. Evol. Microbiol.">
        <title>The Global Catalogue of Microorganisms (GCM) 10K type strain sequencing project: providing services to taxonomists for standard genome sequencing and annotation.</title>
        <authorList>
            <consortium name="The Broad Institute Genomics Platform"/>
            <consortium name="The Broad Institute Genome Sequencing Center for Infectious Disease"/>
            <person name="Wu L."/>
            <person name="Ma J."/>
        </authorList>
    </citation>
    <scope>NUCLEOTIDE SEQUENCE [LARGE SCALE GENOMIC DNA]</scope>
    <source>
        <strain evidence="7">JCM 13852</strain>
    </source>
</reference>
<sequence length="286" mass="30765">MSNVSESSAEAMPEEAVPEEVVRAALRASHARGVPVADVPLLAVAEEAGISRSTLMRRLGGTRRALDEAVRAAGVDPGGQKPVRLRAVEAAAGLISEHGLTAATLERVAADARCSVHSLYAAFGGRDELLQAVYERYGPILDVEAVLAGPHEDLPETVRRIYRLLADAFSREPRVLPAMLADALSRPEDPMVQSVYQRFFPRMLDGVGQWLTEEITAGRIRDLPPLLLIQQMTGPVLSHLLLRPAAAHLPGADLPSTEEVIEVFAQNFLRAVALPPSPPPPAPDRT</sequence>
<protein>
    <submittedName>
        <fullName evidence="6">TetR/AcrR family transcriptional regulator</fullName>
    </submittedName>
</protein>
<dbReference type="InterPro" id="IPR050109">
    <property type="entry name" value="HTH-type_TetR-like_transc_reg"/>
</dbReference>
<evidence type="ECO:0000313" key="7">
    <source>
        <dbReference type="Proteomes" id="UP001596183"/>
    </source>
</evidence>
<dbReference type="SUPFAM" id="SSF46689">
    <property type="entry name" value="Homeodomain-like"/>
    <property type="match status" value="1"/>
</dbReference>
<evidence type="ECO:0000259" key="5">
    <source>
        <dbReference type="PROSITE" id="PS50977"/>
    </source>
</evidence>
<dbReference type="InterPro" id="IPR036271">
    <property type="entry name" value="Tet_transcr_reg_TetR-rel_C_sf"/>
</dbReference>
<evidence type="ECO:0000256" key="3">
    <source>
        <dbReference type="ARBA" id="ARBA00023163"/>
    </source>
</evidence>
<dbReference type="PROSITE" id="PS50977">
    <property type="entry name" value="HTH_TETR_2"/>
    <property type="match status" value="1"/>
</dbReference>
<evidence type="ECO:0000256" key="1">
    <source>
        <dbReference type="ARBA" id="ARBA00023015"/>
    </source>
</evidence>